<gene>
    <name evidence="4" type="ORF">FRUB_06839</name>
</gene>
<evidence type="ECO:0000313" key="5">
    <source>
        <dbReference type="Proteomes" id="UP000214646"/>
    </source>
</evidence>
<accession>A0A225DKK8</accession>
<comment type="caution">
    <text evidence="4">The sequence shown here is derived from an EMBL/GenBank/DDBJ whole genome shotgun (WGS) entry which is preliminary data.</text>
</comment>
<dbReference type="PANTHER" id="PTHR32347:SF23">
    <property type="entry name" value="BLL5650 PROTEIN"/>
    <property type="match status" value="1"/>
</dbReference>
<dbReference type="Gene3D" id="1.10.287.470">
    <property type="entry name" value="Helix hairpin bin"/>
    <property type="match status" value="1"/>
</dbReference>
<protein>
    <submittedName>
        <fullName evidence="4">Multidrug resistance protein [function not yet clear]</fullName>
    </submittedName>
</protein>
<feature type="region of interest" description="Disordered" evidence="3">
    <location>
        <begin position="171"/>
        <end position="195"/>
    </location>
</feature>
<name>A0A225DKK8_9BACT</name>
<feature type="compositionally biased region" description="Basic and acidic residues" evidence="3">
    <location>
        <begin position="182"/>
        <end position="195"/>
    </location>
</feature>
<dbReference type="InterPro" id="IPR050465">
    <property type="entry name" value="UPF0194_transport"/>
</dbReference>
<comment type="subcellular location">
    <subcellularLocation>
        <location evidence="1">Cell envelope</location>
    </subcellularLocation>
</comment>
<keyword evidence="2" id="KW-0175">Coiled coil</keyword>
<dbReference type="RefSeq" id="WP_088257580.1">
    <property type="nucleotide sequence ID" value="NZ_NIDE01000014.1"/>
</dbReference>
<dbReference type="AlphaFoldDB" id="A0A225DKK8"/>
<dbReference type="Gene3D" id="2.40.50.100">
    <property type="match status" value="1"/>
</dbReference>
<dbReference type="SUPFAM" id="SSF111369">
    <property type="entry name" value="HlyD-like secretion proteins"/>
    <property type="match status" value="1"/>
</dbReference>
<keyword evidence="5" id="KW-1185">Reference proteome</keyword>
<evidence type="ECO:0000256" key="2">
    <source>
        <dbReference type="ARBA" id="ARBA00023054"/>
    </source>
</evidence>
<dbReference type="OrthoDB" id="274586at2"/>
<proteinExistence type="predicted"/>
<reference evidence="5" key="1">
    <citation type="submission" date="2017-06" db="EMBL/GenBank/DDBJ databases">
        <title>Genome analysis of Fimbriiglobus ruber SP5, the first member of the order Planctomycetales with confirmed chitinolytic capability.</title>
        <authorList>
            <person name="Ravin N.V."/>
            <person name="Rakitin A.L."/>
            <person name="Ivanova A.A."/>
            <person name="Beletsky A.V."/>
            <person name="Kulichevskaya I.S."/>
            <person name="Mardanov A.V."/>
            <person name="Dedysh S.N."/>
        </authorList>
    </citation>
    <scope>NUCLEOTIDE SEQUENCE [LARGE SCALE GENOMIC DNA]</scope>
    <source>
        <strain evidence="5">SP5</strain>
    </source>
</reference>
<dbReference type="GO" id="GO:0030313">
    <property type="term" value="C:cell envelope"/>
    <property type="evidence" value="ECO:0007669"/>
    <property type="project" value="UniProtKB-SubCell"/>
</dbReference>
<evidence type="ECO:0000313" key="4">
    <source>
        <dbReference type="EMBL" id="OWK37719.1"/>
    </source>
</evidence>
<evidence type="ECO:0000256" key="1">
    <source>
        <dbReference type="ARBA" id="ARBA00004196"/>
    </source>
</evidence>
<evidence type="ECO:0000256" key="3">
    <source>
        <dbReference type="SAM" id="MobiDB-lite"/>
    </source>
</evidence>
<sequence>MTATNRTRALPWVIGVSLLAFTAIGANKLLHPADAPGGPGAPPRPPVPATEGGVVLLGTVDSVPGPIRFGPPGVMMLATVKQVLVKEGDEVKENSALVQFDDAVYQAKLKQARAGLEQATQGLKKAETDGKEYPIKVARQKDALKLAQDRLEFGEKSLGIATEKFDRALPKTNPRTGVDFTPTEREQELTRQREEDPDLRQLKGMLLSLRTSVEDEQNKVKELDLISPEVGVRVAKAKVEEMAAQISEAQAAVDACLIRVPANLGGVIEQVFAAPGMTFGPSSREPVLVLVPHGKRIVRAEVEAEFAFKVTDKVGKKVVVYDANNFALTYDGVVTRIPGAYLPKRSSFDAFVPSTSKVIECIVEITDPAPAGKPPLLVGQPVRVSIP</sequence>
<dbReference type="EMBL" id="NIDE01000014">
    <property type="protein sequence ID" value="OWK37719.1"/>
    <property type="molecule type" value="Genomic_DNA"/>
</dbReference>
<dbReference type="PANTHER" id="PTHR32347">
    <property type="entry name" value="EFFLUX SYSTEM COMPONENT YKNX-RELATED"/>
    <property type="match status" value="1"/>
</dbReference>
<dbReference type="Proteomes" id="UP000214646">
    <property type="component" value="Unassembled WGS sequence"/>
</dbReference>
<organism evidence="4 5">
    <name type="scientific">Fimbriiglobus ruber</name>
    <dbReference type="NCBI Taxonomy" id="1908690"/>
    <lineage>
        <taxon>Bacteria</taxon>
        <taxon>Pseudomonadati</taxon>
        <taxon>Planctomycetota</taxon>
        <taxon>Planctomycetia</taxon>
        <taxon>Gemmatales</taxon>
        <taxon>Gemmataceae</taxon>
        <taxon>Fimbriiglobus</taxon>
    </lineage>
</organism>